<sequence length="316" mass="33919">MTQSTNTAGLSVQMKTYYDRTLLVRALPLLVHAQFGQTRPLSKRNGKTIEFRRFASLAANVTPLTEGATPAGGNLTSSAITATVNQYGDFIEGSDLLDLTAIDPILTETAQLLGEQAGLSTDQVVREILHAGTTVQYANGRTSRGTITTGDNLTVTEVRKAVRTLKNNKARTLPDGTYVAIVAPNTTYTLQSDPEWREAAKYAGSTQLFNGEIGQIYGVRFVETTEAKVFAAEGADPDGTGALGPIDVYSTLVLGADAYGIIPLEGQNLEFIFKPVGSAGSADPLNQRWTSGWKLAFTAKILNDLFMLRIEHAVAN</sequence>
<dbReference type="HOGENOM" id="CLU_069778_0_0_0"/>
<proteinExistence type="predicted"/>
<dbReference type="AlphaFoldDB" id="K9ZY02"/>
<name>K9ZY02_DEIPD</name>
<keyword evidence="2" id="KW-1185">Reference proteome</keyword>
<evidence type="ECO:0008006" key="3">
    <source>
        <dbReference type="Google" id="ProtNLM"/>
    </source>
</evidence>
<dbReference type="eggNOG" id="ENOG502ZI7D">
    <property type="taxonomic scope" value="Bacteria"/>
</dbReference>
<evidence type="ECO:0000313" key="1">
    <source>
        <dbReference type="EMBL" id="AFZ66074.1"/>
    </source>
</evidence>
<evidence type="ECO:0000313" key="2">
    <source>
        <dbReference type="Proteomes" id="UP000010467"/>
    </source>
</evidence>
<dbReference type="OrthoDB" id="1936242at2"/>
<dbReference type="InterPro" id="IPR025267">
    <property type="entry name" value="ORF017-like"/>
</dbReference>
<organism evidence="1 2">
    <name type="scientific">Deinococcus peraridilitoris (strain DSM 19664 / LMG 22246 / CIP 109416 / KR-200)</name>
    <dbReference type="NCBI Taxonomy" id="937777"/>
    <lineage>
        <taxon>Bacteria</taxon>
        <taxon>Thermotogati</taxon>
        <taxon>Deinococcota</taxon>
        <taxon>Deinococci</taxon>
        <taxon>Deinococcales</taxon>
        <taxon>Deinococcaceae</taxon>
        <taxon>Deinococcus</taxon>
    </lineage>
</organism>
<dbReference type="Pfam" id="PF13252">
    <property type="entry name" value="Phage_capsid_3"/>
    <property type="match status" value="1"/>
</dbReference>
<accession>K9ZY02</accession>
<dbReference type="STRING" id="937777.Deipe_0478"/>
<dbReference type="RefSeq" id="WP_015234384.1">
    <property type="nucleotide sequence ID" value="NC_019793.1"/>
</dbReference>
<dbReference type="PATRIC" id="fig|937777.3.peg.484"/>
<dbReference type="Proteomes" id="UP000010467">
    <property type="component" value="Chromosome"/>
</dbReference>
<gene>
    <name evidence="1" type="ordered locus">Deipe_0478</name>
</gene>
<protein>
    <recommendedName>
        <fullName evidence="3">N4-gp56 family major capsid protein</fullName>
    </recommendedName>
</protein>
<reference evidence="2" key="1">
    <citation type="submission" date="2012-03" db="EMBL/GenBank/DDBJ databases">
        <title>Complete sequence of chromosome of Deinococcus peraridilitoris DSM 19664.</title>
        <authorList>
            <person name="Lucas S."/>
            <person name="Copeland A."/>
            <person name="Lapidus A."/>
            <person name="Glavina del Rio T."/>
            <person name="Dalin E."/>
            <person name="Tice H."/>
            <person name="Bruce D."/>
            <person name="Goodwin L."/>
            <person name="Pitluck S."/>
            <person name="Peters L."/>
            <person name="Mikhailova N."/>
            <person name="Lu M."/>
            <person name="Kyrpides N."/>
            <person name="Mavromatis K."/>
            <person name="Ivanova N."/>
            <person name="Brettin T."/>
            <person name="Detter J.C."/>
            <person name="Han C."/>
            <person name="Larimer F."/>
            <person name="Land M."/>
            <person name="Hauser L."/>
            <person name="Markowitz V."/>
            <person name="Cheng J.-F."/>
            <person name="Hugenholtz P."/>
            <person name="Woyke T."/>
            <person name="Wu D."/>
            <person name="Pukall R."/>
            <person name="Steenblock K."/>
            <person name="Brambilla E."/>
            <person name="Klenk H.-P."/>
            <person name="Eisen J.A."/>
        </authorList>
    </citation>
    <scope>NUCLEOTIDE SEQUENCE [LARGE SCALE GENOMIC DNA]</scope>
    <source>
        <strain evidence="2">DSM 19664 / LMG 22246 / CIP 109416 / KR-200</strain>
    </source>
</reference>
<dbReference type="NCBIfam" id="TIGR04387">
    <property type="entry name" value="capsid_maj_N4"/>
    <property type="match status" value="1"/>
</dbReference>
<dbReference type="EMBL" id="CP003382">
    <property type="protein sequence ID" value="AFZ66074.1"/>
    <property type="molecule type" value="Genomic_DNA"/>
</dbReference>
<dbReference type="KEGG" id="dpd:Deipe_0478"/>